<dbReference type="InterPro" id="IPR047057">
    <property type="entry name" value="MerR_fam"/>
</dbReference>
<dbReference type="InterPro" id="IPR009061">
    <property type="entry name" value="DNA-bd_dom_put_sf"/>
</dbReference>
<dbReference type="EMBL" id="CP015350">
    <property type="protein sequence ID" value="ANS47342.1"/>
    <property type="molecule type" value="Genomic_DNA"/>
</dbReference>
<dbReference type="SUPFAM" id="SSF46955">
    <property type="entry name" value="Putative DNA-binding domain"/>
    <property type="match status" value="1"/>
</dbReference>
<dbReference type="AlphaFoldDB" id="A0A9W3WZT9"/>
<dbReference type="InterPro" id="IPR000551">
    <property type="entry name" value="MerR-type_HTH_dom"/>
</dbReference>
<protein>
    <submittedName>
        <fullName evidence="4">MerR family transcriptional regulator</fullName>
    </submittedName>
</protein>
<name>A0A9W3WZT9_BACTU</name>
<dbReference type="PROSITE" id="PS50937">
    <property type="entry name" value="HTH_MERR_2"/>
    <property type="match status" value="1"/>
</dbReference>
<dbReference type="Proteomes" id="UP000092743">
    <property type="component" value="Chromosome"/>
</dbReference>
<dbReference type="PANTHER" id="PTHR30204">
    <property type="entry name" value="REDOX-CYCLING DRUG-SENSING TRANSCRIPTIONAL ACTIVATOR SOXR"/>
    <property type="match status" value="1"/>
</dbReference>
<feature type="coiled-coil region" evidence="2">
    <location>
        <begin position="116"/>
        <end position="143"/>
    </location>
</feature>
<evidence type="ECO:0000313" key="4">
    <source>
        <dbReference type="EMBL" id="ANS47342.1"/>
    </source>
</evidence>
<keyword evidence="2" id="KW-0175">Coiled coil</keyword>
<proteinExistence type="predicted"/>
<gene>
    <name evidence="4" type="ORF">BT246_19600</name>
</gene>
<evidence type="ECO:0000313" key="5">
    <source>
        <dbReference type="Proteomes" id="UP000092743"/>
    </source>
</evidence>
<dbReference type="Pfam" id="PF13411">
    <property type="entry name" value="MerR_1"/>
    <property type="match status" value="1"/>
</dbReference>
<dbReference type="GO" id="GO:0003677">
    <property type="term" value="F:DNA binding"/>
    <property type="evidence" value="ECO:0007669"/>
    <property type="project" value="UniProtKB-KW"/>
</dbReference>
<evidence type="ECO:0000256" key="2">
    <source>
        <dbReference type="SAM" id="Coils"/>
    </source>
</evidence>
<accession>A0A9W3WZT9</accession>
<evidence type="ECO:0000256" key="1">
    <source>
        <dbReference type="ARBA" id="ARBA00023125"/>
    </source>
</evidence>
<dbReference type="Gene3D" id="1.10.1660.10">
    <property type="match status" value="1"/>
</dbReference>
<evidence type="ECO:0000259" key="3">
    <source>
        <dbReference type="PROSITE" id="PS50937"/>
    </source>
</evidence>
<organism evidence="4 5">
    <name type="scientific">Bacillus thuringiensis</name>
    <dbReference type="NCBI Taxonomy" id="1428"/>
    <lineage>
        <taxon>Bacteria</taxon>
        <taxon>Bacillati</taxon>
        <taxon>Bacillota</taxon>
        <taxon>Bacilli</taxon>
        <taxon>Bacillales</taxon>
        <taxon>Bacillaceae</taxon>
        <taxon>Bacillus</taxon>
        <taxon>Bacillus cereus group</taxon>
    </lineage>
</organism>
<feature type="domain" description="HTH merR-type" evidence="3">
    <location>
        <begin position="21"/>
        <end position="90"/>
    </location>
</feature>
<dbReference type="PANTHER" id="PTHR30204:SF82">
    <property type="entry name" value="TRANSCRIPTIONAL REGULATOR, MERR FAMILY"/>
    <property type="match status" value="1"/>
</dbReference>
<dbReference type="GO" id="GO:0003700">
    <property type="term" value="F:DNA-binding transcription factor activity"/>
    <property type="evidence" value="ECO:0007669"/>
    <property type="project" value="InterPro"/>
</dbReference>
<sequence length="145" mass="17223">MVQYLTKMALYLGNKRMNDMYYTIGQVAKMQHLTISQIRYYDKQGLFPFLQRNEKGDRVFDEEALKYLEMILCLKNTGMPIQKIKQFIDWSMEGESTILQRLELMKQQETNVLQLIQDTEKNLKKIQQKIAKYENEITSANAIKK</sequence>
<dbReference type="CDD" id="cd01109">
    <property type="entry name" value="HTH_YyaN"/>
    <property type="match status" value="1"/>
</dbReference>
<reference evidence="4 5" key="1">
    <citation type="submission" date="2016-04" db="EMBL/GenBank/DDBJ databases">
        <title>High quality genome of the nematocidal Bacillus thuringiensis MYBT18246.</title>
        <authorList>
            <person name="Hollensteiner J."/>
            <person name="Poehlein A."/>
            <person name="Sproeer C."/>
            <person name="Bunk B."/>
            <person name="Rosenstiel P."/>
            <person name="Schulenburg H."/>
            <person name="Liesegang H."/>
        </authorList>
    </citation>
    <scope>NUCLEOTIDE SEQUENCE [LARGE SCALE GENOMIC DNA]</scope>
    <source>
        <strain evidence="4 5">MYBT18246</strain>
    </source>
</reference>
<dbReference type="SMART" id="SM00422">
    <property type="entry name" value="HTH_MERR"/>
    <property type="match status" value="1"/>
</dbReference>
<keyword evidence="1" id="KW-0238">DNA-binding</keyword>